<protein>
    <recommendedName>
        <fullName evidence="4">PurR-regulated permease PerM</fullName>
    </recommendedName>
</protein>
<gene>
    <name evidence="2" type="ORF">HBF26_14895</name>
</gene>
<feature type="transmembrane region" description="Helical" evidence="1">
    <location>
        <begin position="64"/>
        <end position="88"/>
    </location>
</feature>
<keyword evidence="1" id="KW-0472">Membrane</keyword>
<feature type="transmembrane region" description="Helical" evidence="1">
    <location>
        <begin position="303"/>
        <end position="329"/>
    </location>
</feature>
<feature type="transmembrane region" description="Helical" evidence="1">
    <location>
        <begin position="35"/>
        <end position="52"/>
    </location>
</feature>
<feature type="transmembrane region" description="Helical" evidence="1">
    <location>
        <begin position="236"/>
        <end position="253"/>
    </location>
</feature>
<evidence type="ECO:0000313" key="3">
    <source>
        <dbReference type="Proteomes" id="UP001429601"/>
    </source>
</evidence>
<dbReference type="EMBL" id="JAAQQR010000007">
    <property type="protein sequence ID" value="NID06179.1"/>
    <property type="molecule type" value="Genomic_DNA"/>
</dbReference>
<proteinExistence type="predicted"/>
<keyword evidence="3" id="KW-1185">Reference proteome</keyword>
<feature type="transmembrane region" description="Helical" evidence="1">
    <location>
        <begin position="151"/>
        <end position="170"/>
    </location>
</feature>
<dbReference type="RefSeq" id="WP_167128151.1">
    <property type="nucleotide sequence ID" value="NZ_JAAQQR010000007.1"/>
</dbReference>
<accession>A0ABX0Q893</accession>
<name>A0ABX0Q893_9GAMM</name>
<dbReference type="Proteomes" id="UP001429601">
    <property type="component" value="Unassembled WGS sequence"/>
</dbReference>
<reference evidence="2 3" key="1">
    <citation type="journal article" date="2011" name="Curr. Microbiol.">
        <title>Luteibacter jiangsuensis sp. nov.: a methamidophos-degrading bacterium isolated from a methamidophos-manufacturing factory.</title>
        <authorList>
            <person name="Wang L."/>
            <person name="Wang G.L."/>
            <person name="Li S.P."/>
            <person name="Jiang J.D."/>
        </authorList>
    </citation>
    <scope>NUCLEOTIDE SEQUENCE [LARGE SCALE GENOMIC DNA]</scope>
    <source>
        <strain evidence="2 3">CGMCC 1.10133</strain>
    </source>
</reference>
<sequence length="339" mass="36647">MEAANSRTRAVRIASYIAAGLGLFLVLYLRLLPALLAGLLVYEVVVSTAPLMGRRLSGDRARVLAVALVGVVVVGLLTLLVLGGISFFRNEIGNPEDLWQNRLMPLVERARQQLPPAVVDRLPESVDALRITAMDWARSHAVTLQLAGKEAARVVVHIIIGLVLGAIVALSRARPTHQVGPFAAELSLRSARLADAFHNIVFAQIKISLFNTLFTGIYLLAVLPMFGVHLPLTKTLIVITFVVGLLPVIGNLLSNTAITVVGLSVSLYVGLGALAFLIVIHKFEYFLNARIVGGQIRARAWELLVAMLLFEAAFGLPGLVAAPIFYAYLKAELEAERLI</sequence>
<evidence type="ECO:0000313" key="2">
    <source>
        <dbReference type="EMBL" id="NID06179.1"/>
    </source>
</evidence>
<organism evidence="2 3">
    <name type="scientific">Luteibacter jiangsuensis</name>
    <dbReference type="NCBI Taxonomy" id="637577"/>
    <lineage>
        <taxon>Bacteria</taxon>
        <taxon>Pseudomonadati</taxon>
        <taxon>Pseudomonadota</taxon>
        <taxon>Gammaproteobacteria</taxon>
        <taxon>Lysobacterales</taxon>
        <taxon>Rhodanobacteraceae</taxon>
        <taxon>Luteibacter</taxon>
    </lineage>
</organism>
<feature type="transmembrane region" description="Helical" evidence="1">
    <location>
        <begin position="12"/>
        <end position="29"/>
    </location>
</feature>
<keyword evidence="1" id="KW-1133">Transmembrane helix</keyword>
<feature type="transmembrane region" description="Helical" evidence="1">
    <location>
        <begin position="260"/>
        <end position="283"/>
    </location>
</feature>
<feature type="transmembrane region" description="Helical" evidence="1">
    <location>
        <begin position="209"/>
        <end position="230"/>
    </location>
</feature>
<comment type="caution">
    <text evidence="2">The sequence shown here is derived from an EMBL/GenBank/DDBJ whole genome shotgun (WGS) entry which is preliminary data.</text>
</comment>
<evidence type="ECO:0000256" key="1">
    <source>
        <dbReference type="SAM" id="Phobius"/>
    </source>
</evidence>
<keyword evidence="1" id="KW-0812">Transmembrane</keyword>
<evidence type="ECO:0008006" key="4">
    <source>
        <dbReference type="Google" id="ProtNLM"/>
    </source>
</evidence>